<sequence>MKKKIIVNPAIYPVFIIAIVGTIILIQRLITTETYINTAQEVATYIYMLAMVFSVFYLGRYIIKPVPLSYDNNDIVIKMYFRNDVRLSYKEIVKAEYYNRYMRLIIHTKHKKYKFTFVIKTSELKEILKKKVKDSDF</sequence>
<gene>
    <name evidence="2" type="ORF">FNV44_03410</name>
</gene>
<keyword evidence="1" id="KW-0472">Membrane</keyword>
<feature type="transmembrane region" description="Helical" evidence="1">
    <location>
        <begin position="42"/>
        <end position="63"/>
    </location>
</feature>
<dbReference type="RefSeq" id="WP_064211868.1">
    <property type="nucleotide sequence ID" value="NZ_JACAOF010000004.1"/>
</dbReference>
<feature type="transmembrane region" description="Helical" evidence="1">
    <location>
        <begin position="12"/>
        <end position="30"/>
    </location>
</feature>
<dbReference type="Proteomes" id="UP000315938">
    <property type="component" value="Unassembled WGS sequence"/>
</dbReference>
<dbReference type="EMBL" id="VKID01000001">
    <property type="protein sequence ID" value="TRY00105.1"/>
    <property type="molecule type" value="Genomic_DNA"/>
</dbReference>
<keyword evidence="1" id="KW-1133">Transmembrane helix</keyword>
<evidence type="ECO:0000256" key="1">
    <source>
        <dbReference type="SAM" id="Phobius"/>
    </source>
</evidence>
<name>A0A553IIR9_ACHLA</name>
<organism evidence="2 3">
    <name type="scientific">Acholeplasma laidlawii</name>
    <dbReference type="NCBI Taxonomy" id="2148"/>
    <lineage>
        <taxon>Bacteria</taxon>
        <taxon>Bacillati</taxon>
        <taxon>Mycoplasmatota</taxon>
        <taxon>Mollicutes</taxon>
        <taxon>Acholeplasmatales</taxon>
        <taxon>Acholeplasmataceae</taxon>
        <taxon>Acholeplasma</taxon>
    </lineage>
</organism>
<reference evidence="2 3" key="1">
    <citation type="submission" date="2019-07" db="EMBL/GenBank/DDBJ databases">
        <title>Genome sequence of Acholeplasma laidlawii strain with increased resistance to erythromycin.</title>
        <authorList>
            <person name="Medvedeva E.S."/>
            <person name="Baranova N.B."/>
            <person name="Siniagina M.N."/>
            <person name="Mouzykantov A."/>
            <person name="Chernova O.A."/>
            <person name="Chernov V.M."/>
        </authorList>
    </citation>
    <scope>NUCLEOTIDE SEQUENCE [LARGE SCALE GENOMIC DNA]</scope>
    <source>
        <strain evidence="2 3">PG8REry</strain>
    </source>
</reference>
<keyword evidence="1" id="KW-0812">Transmembrane</keyword>
<accession>A0A553IIR9</accession>
<dbReference type="AlphaFoldDB" id="A0A553IIR9"/>
<comment type="caution">
    <text evidence="2">The sequence shown here is derived from an EMBL/GenBank/DDBJ whole genome shotgun (WGS) entry which is preliminary data.</text>
</comment>
<evidence type="ECO:0000313" key="3">
    <source>
        <dbReference type="Proteomes" id="UP000315938"/>
    </source>
</evidence>
<evidence type="ECO:0000313" key="2">
    <source>
        <dbReference type="EMBL" id="TRY00105.1"/>
    </source>
</evidence>
<proteinExistence type="predicted"/>
<protein>
    <submittedName>
        <fullName evidence="2">Uncharacterized protein</fullName>
    </submittedName>
</protein>